<evidence type="ECO:0000313" key="15">
    <source>
        <dbReference type="Proteomes" id="UP000095390"/>
    </source>
</evidence>
<proteinExistence type="inferred from homology"/>
<keyword evidence="9 11" id="KW-0482">Metalloprotease</keyword>
<dbReference type="AlphaFoldDB" id="A0A174H1G1"/>
<dbReference type="PANTHER" id="PTHR42837:SF2">
    <property type="entry name" value="MEMBRANE METALLOPROTEASE ARASP2, CHLOROPLASTIC-RELATED"/>
    <property type="match status" value="1"/>
</dbReference>
<dbReference type="Proteomes" id="UP000095390">
    <property type="component" value="Unassembled WGS sequence"/>
</dbReference>
<evidence type="ECO:0000256" key="10">
    <source>
        <dbReference type="ARBA" id="ARBA00023136"/>
    </source>
</evidence>
<evidence type="ECO:0000313" key="13">
    <source>
        <dbReference type="EMBL" id="CUM86087.1"/>
    </source>
</evidence>
<keyword evidence="8 11" id="KW-1133">Transmembrane helix</keyword>
<evidence type="ECO:0000313" key="16">
    <source>
        <dbReference type="Proteomes" id="UP000095679"/>
    </source>
</evidence>
<dbReference type="GO" id="GO:0004222">
    <property type="term" value="F:metalloendopeptidase activity"/>
    <property type="evidence" value="ECO:0007669"/>
    <property type="project" value="InterPro"/>
</dbReference>
<comment type="similarity">
    <text evidence="3 11">Belongs to the peptidase M50B family.</text>
</comment>
<keyword evidence="11" id="KW-0479">Metal-binding</keyword>
<feature type="domain" description="PDZ" evidence="12">
    <location>
        <begin position="109"/>
        <end position="176"/>
    </location>
</feature>
<dbReference type="GO" id="GO:0016020">
    <property type="term" value="C:membrane"/>
    <property type="evidence" value="ECO:0007669"/>
    <property type="project" value="UniProtKB-SubCell"/>
</dbReference>
<keyword evidence="5 11" id="KW-0812">Transmembrane</keyword>
<dbReference type="GO" id="GO:0006508">
    <property type="term" value="P:proteolysis"/>
    <property type="evidence" value="ECO:0007669"/>
    <property type="project" value="UniProtKB-KW"/>
</dbReference>
<organism evidence="14 16">
    <name type="scientific">Anaerobutyricum hallii</name>
    <dbReference type="NCBI Taxonomy" id="39488"/>
    <lineage>
        <taxon>Bacteria</taxon>
        <taxon>Bacillati</taxon>
        <taxon>Bacillota</taxon>
        <taxon>Clostridia</taxon>
        <taxon>Lachnospirales</taxon>
        <taxon>Lachnospiraceae</taxon>
        <taxon>Anaerobutyricum</taxon>
    </lineage>
</organism>
<dbReference type="NCBIfam" id="TIGR00054">
    <property type="entry name" value="RIP metalloprotease RseP"/>
    <property type="match status" value="1"/>
</dbReference>
<sequence length="345" mass="38014">MLKIILAIVLFSVIVIFHELGHFLFAKKNGICVEEFAIGIGPTIFGKQIGETKYSIKCLPFGGCCVMLGEDDDCKDPRAFGSQSALARFSVIFAGPFFNFILAFVLALFVIGFSGADPAVAGEISADSGAYEAGLREGDRIVKLDGSRIYNFREISLFNYLHKDKADVEVTYERDGKQKTVTVTRKKTEAGTYAFGISMTEDTKEGIIGTLKYSILEVRYQIKSTFLSLKYLITGRFKLNDLSGPVGIVNMIGNTYEQSIVYGIKTVVLSLLNFAIMLSANLGVMNLLPLPALDGGRLVFIILEMIRRKKVSPEKEGMVHFAGLVLLMALMVIVMANDIKNIFFI</sequence>
<evidence type="ECO:0000259" key="12">
    <source>
        <dbReference type="SMART" id="SM00228"/>
    </source>
</evidence>
<dbReference type="SUPFAM" id="SSF50156">
    <property type="entry name" value="PDZ domain-like"/>
    <property type="match status" value="1"/>
</dbReference>
<dbReference type="GO" id="GO:0046872">
    <property type="term" value="F:metal ion binding"/>
    <property type="evidence" value="ECO:0007669"/>
    <property type="project" value="UniProtKB-KW"/>
</dbReference>
<dbReference type="SMART" id="SM00228">
    <property type="entry name" value="PDZ"/>
    <property type="match status" value="1"/>
</dbReference>
<dbReference type="InterPro" id="IPR008915">
    <property type="entry name" value="Peptidase_M50"/>
</dbReference>
<evidence type="ECO:0000256" key="3">
    <source>
        <dbReference type="ARBA" id="ARBA00007931"/>
    </source>
</evidence>
<dbReference type="PANTHER" id="PTHR42837">
    <property type="entry name" value="REGULATOR OF SIGMA-E PROTEASE RSEP"/>
    <property type="match status" value="1"/>
</dbReference>
<dbReference type="Gene3D" id="2.30.42.10">
    <property type="match status" value="1"/>
</dbReference>
<dbReference type="InterPro" id="IPR001478">
    <property type="entry name" value="PDZ"/>
</dbReference>
<dbReference type="EMBL" id="CYYC01000006">
    <property type="protein sequence ID" value="CUM86087.1"/>
    <property type="molecule type" value="Genomic_DNA"/>
</dbReference>
<dbReference type="Proteomes" id="UP000095679">
    <property type="component" value="Unassembled WGS sequence"/>
</dbReference>
<feature type="transmembrane region" description="Helical" evidence="11">
    <location>
        <begin position="85"/>
        <end position="111"/>
    </location>
</feature>
<dbReference type="InterPro" id="IPR004387">
    <property type="entry name" value="Pept_M50_Zn"/>
</dbReference>
<evidence type="ECO:0000256" key="1">
    <source>
        <dbReference type="ARBA" id="ARBA00001947"/>
    </source>
</evidence>
<dbReference type="InterPro" id="IPR036034">
    <property type="entry name" value="PDZ_sf"/>
</dbReference>
<feature type="transmembrane region" description="Helical" evidence="11">
    <location>
        <begin position="260"/>
        <end position="282"/>
    </location>
</feature>
<evidence type="ECO:0000256" key="11">
    <source>
        <dbReference type="RuleBase" id="RU362031"/>
    </source>
</evidence>
<evidence type="ECO:0000256" key="7">
    <source>
        <dbReference type="ARBA" id="ARBA00022833"/>
    </source>
</evidence>
<keyword evidence="10 11" id="KW-0472">Membrane</keyword>
<evidence type="ECO:0000313" key="14">
    <source>
        <dbReference type="EMBL" id="CUO66625.1"/>
    </source>
</evidence>
<protein>
    <recommendedName>
        <fullName evidence="11">Zinc metalloprotease</fullName>
        <ecNumber evidence="11">3.4.24.-</ecNumber>
    </recommendedName>
</protein>
<dbReference type="Pfam" id="PF02163">
    <property type="entry name" value="Peptidase_M50"/>
    <property type="match status" value="1"/>
</dbReference>
<evidence type="ECO:0000256" key="4">
    <source>
        <dbReference type="ARBA" id="ARBA00022670"/>
    </source>
</evidence>
<evidence type="ECO:0000256" key="6">
    <source>
        <dbReference type="ARBA" id="ARBA00022801"/>
    </source>
</evidence>
<reference evidence="15 16" key="1">
    <citation type="submission" date="2015-09" db="EMBL/GenBank/DDBJ databases">
        <authorList>
            <consortium name="Pathogen Informatics"/>
        </authorList>
    </citation>
    <scope>NUCLEOTIDE SEQUENCE [LARGE SCALE GENOMIC DNA]</scope>
    <source>
        <strain evidence="14 16">2789STDY5834835</strain>
        <strain evidence="13 15">2789STDY5834966</strain>
    </source>
</reference>
<evidence type="ECO:0000256" key="5">
    <source>
        <dbReference type="ARBA" id="ARBA00022692"/>
    </source>
</evidence>
<dbReference type="EC" id="3.4.24.-" evidence="11"/>
<feature type="transmembrane region" description="Helical" evidence="11">
    <location>
        <begin position="318"/>
        <end position="336"/>
    </location>
</feature>
<evidence type="ECO:0000256" key="9">
    <source>
        <dbReference type="ARBA" id="ARBA00023049"/>
    </source>
</evidence>
<name>A0A174H1G1_9FIRM</name>
<evidence type="ECO:0000256" key="2">
    <source>
        <dbReference type="ARBA" id="ARBA00004141"/>
    </source>
</evidence>
<keyword evidence="6 11" id="KW-0378">Hydrolase</keyword>
<accession>A0A174H1G1</accession>
<dbReference type="CDD" id="cd23081">
    <property type="entry name" value="cpPDZ_EcRseP-like"/>
    <property type="match status" value="1"/>
</dbReference>
<evidence type="ECO:0000256" key="8">
    <source>
        <dbReference type="ARBA" id="ARBA00022989"/>
    </source>
</evidence>
<dbReference type="EMBL" id="CYZL01000020">
    <property type="protein sequence ID" value="CUO66625.1"/>
    <property type="molecule type" value="Genomic_DNA"/>
</dbReference>
<gene>
    <name evidence="14" type="primary">rasP</name>
    <name evidence="14" type="ORF">ERS852450_02184</name>
    <name evidence="13" type="ORF">ERS852578_00713</name>
</gene>
<keyword evidence="4 14" id="KW-0645">Protease</keyword>
<dbReference type="RefSeq" id="WP_022170627.1">
    <property type="nucleotide sequence ID" value="NZ_BLYK01000055.1"/>
</dbReference>
<dbReference type="CDD" id="cd06163">
    <property type="entry name" value="S2P-M50_PDZ_RseP-like"/>
    <property type="match status" value="1"/>
</dbReference>
<comment type="cofactor">
    <cofactor evidence="1 11">
        <name>Zn(2+)</name>
        <dbReference type="ChEBI" id="CHEBI:29105"/>
    </cofactor>
</comment>
<comment type="subcellular location">
    <subcellularLocation>
        <location evidence="2">Membrane</location>
        <topology evidence="2">Multi-pass membrane protein</topology>
    </subcellularLocation>
</comment>
<keyword evidence="7 11" id="KW-0862">Zinc</keyword>